<dbReference type="PANTHER" id="PTHR43948:SF10">
    <property type="entry name" value="MRJ, ISOFORM E"/>
    <property type="match status" value="1"/>
</dbReference>
<feature type="non-terminal residue" evidence="2">
    <location>
        <position position="243"/>
    </location>
</feature>
<reference evidence="2 3" key="1">
    <citation type="submission" date="2024-03" db="EMBL/GenBank/DDBJ databases">
        <title>Aureococcus anophagefferens CCMP1851 and Kratosvirus quantuckense: Draft genome of a second virus-susceptible host strain in the model system.</title>
        <authorList>
            <person name="Chase E."/>
            <person name="Truchon A.R."/>
            <person name="Schepens W."/>
            <person name="Wilhelm S.W."/>
        </authorList>
    </citation>
    <scope>NUCLEOTIDE SEQUENCE [LARGE SCALE GENOMIC DNA]</scope>
    <source>
        <strain evidence="2 3">CCMP1851</strain>
    </source>
</reference>
<dbReference type="Gene3D" id="1.10.287.110">
    <property type="entry name" value="DnaJ domain"/>
    <property type="match status" value="1"/>
</dbReference>
<dbReference type="EMBL" id="JBBJCI010000448">
    <property type="protein sequence ID" value="KAK7230207.1"/>
    <property type="molecule type" value="Genomic_DNA"/>
</dbReference>
<dbReference type="Proteomes" id="UP001363151">
    <property type="component" value="Unassembled WGS sequence"/>
</dbReference>
<comment type="caution">
    <text evidence="2">The sequence shown here is derived from an EMBL/GenBank/DDBJ whole genome shotgun (WGS) entry which is preliminary data.</text>
</comment>
<dbReference type="SUPFAM" id="SSF46565">
    <property type="entry name" value="Chaperone J-domain"/>
    <property type="match status" value="1"/>
</dbReference>
<evidence type="ECO:0000259" key="1">
    <source>
        <dbReference type="PROSITE" id="PS50076"/>
    </source>
</evidence>
<sequence length="243" mass="26041">MGVSKDEARALLSVAPGDDDEAIKKKYRKLALKNHPDKNPDDPKATEKFQKIAEAYKCLTDPNYIEEETGITEEELRAEMEAMYEEMYRQFKVMCKMSGIPAPPPELARAMMMGGVAESMAGADLSPEMAEQMQNVMGSMGGGEGGAPLSQGDLDQMMHQAFVDGSVSLDSDDEWEDEDGLGMAGMMGAGGDMPPAEMMAMMAGMMGGDDLDGLDPDMADMMSMMGGLGGGDMDDMMAAMMMG</sequence>
<gene>
    <name evidence="2" type="primary">CAJ1</name>
    <name evidence="2" type="ORF">SO694_00211014</name>
</gene>
<dbReference type="PANTHER" id="PTHR43948">
    <property type="entry name" value="DNAJ HOMOLOG SUBFAMILY B"/>
    <property type="match status" value="1"/>
</dbReference>
<dbReference type="PRINTS" id="PR00625">
    <property type="entry name" value="JDOMAIN"/>
</dbReference>
<dbReference type="InterPro" id="IPR001623">
    <property type="entry name" value="DnaJ_domain"/>
</dbReference>
<feature type="domain" description="J" evidence="1">
    <location>
        <begin position="7"/>
        <end position="88"/>
    </location>
</feature>
<proteinExistence type="predicted"/>
<dbReference type="SMART" id="SM00271">
    <property type="entry name" value="DnaJ"/>
    <property type="match status" value="1"/>
</dbReference>
<accession>A0ABR1FG39</accession>
<evidence type="ECO:0000313" key="3">
    <source>
        <dbReference type="Proteomes" id="UP001363151"/>
    </source>
</evidence>
<organism evidence="2 3">
    <name type="scientific">Aureococcus anophagefferens</name>
    <name type="common">Harmful bloom alga</name>
    <dbReference type="NCBI Taxonomy" id="44056"/>
    <lineage>
        <taxon>Eukaryota</taxon>
        <taxon>Sar</taxon>
        <taxon>Stramenopiles</taxon>
        <taxon>Ochrophyta</taxon>
        <taxon>Pelagophyceae</taxon>
        <taxon>Pelagomonadales</taxon>
        <taxon>Pelagomonadaceae</taxon>
        <taxon>Aureococcus</taxon>
    </lineage>
</organism>
<protein>
    <submittedName>
        <fullName evidence="2">DnaJ-like protein</fullName>
    </submittedName>
</protein>
<name>A0ABR1FG39_AURAN</name>
<dbReference type="CDD" id="cd06257">
    <property type="entry name" value="DnaJ"/>
    <property type="match status" value="1"/>
</dbReference>
<dbReference type="InterPro" id="IPR036869">
    <property type="entry name" value="J_dom_sf"/>
</dbReference>
<keyword evidence="3" id="KW-1185">Reference proteome</keyword>
<dbReference type="PROSITE" id="PS50076">
    <property type="entry name" value="DNAJ_2"/>
    <property type="match status" value="1"/>
</dbReference>
<evidence type="ECO:0000313" key="2">
    <source>
        <dbReference type="EMBL" id="KAK7230207.1"/>
    </source>
</evidence>
<dbReference type="Pfam" id="PF00226">
    <property type="entry name" value="DnaJ"/>
    <property type="match status" value="1"/>
</dbReference>